<accession>A0A1C3ZB19</accession>
<reference evidence="3" key="1">
    <citation type="submission" date="2016-08" db="EMBL/GenBank/DDBJ databases">
        <authorList>
            <person name="Varghese N."/>
            <person name="Submissions Spin"/>
        </authorList>
    </citation>
    <scope>NUCLEOTIDE SEQUENCE [LARGE SCALE GENOMIC DNA]</scope>
    <source>
        <strain evidence="3">R-53094</strain>
    </source>
</reference>
<dbReference type="EMBL" id="FMAO01000001">
    <property type="protein sequence ID" value="SCB79452.1"/>
    <property type="molecule type" value="Genomic_DNA"/>
</dbReference>
<dbReference type="RefSeq" id="WP_092461421.1">
    <property type="nucleotide sequence ID" value="NZ_BJEE01000002.1"/>
</dbReference>
<keyword evidence="3" id="KW-1185">Reference proteome</keyword>
<evidence type="ECO:0000259" key="1">
    <source>
        <dbReference type="Pfam" id="PF05043"/>
    </source>
</evidence>
<dbReference type="STRING" id="1505725.GA0061074_101397"/>
<dbReference type="OrthoDB" id="2146772at2"/>
<evidence type="ECO:0000313" key="2">
    <source>
        <dbReference type="EMBL" id="SCB79452.1"/>
    </source>
</evidence>
<proteinExistence type="predicted"/>
<name>A0A1C3ZB19_9LACO</name>
<dbReference type="InterPro" id="IPR007737">
    <property type="entry name" value="Mga_HTH"/>
</dbReference>
<dbReference type="Pfam" id="PF05043">
    <property type="entry name" value="Mga"/>
    <property type="match status" value="1"/>
</dbReference>
<feature type="domain" description="Mga helix-turn-helix" evidence="1">
    <location>
        <begin position="87"/>
        <end position="164"/>
    </location>
</feature>
<organism evidence="2 3">
    <name type="scientific">Weissella bombi</name>
    <dbReference type="NCBI Taxonomy" id="1505725"/>
    <lineage>
        <taxon>Bacteria</taxon>
        <taxon>Bacillati</taxon>
        <taxon>Bacillota</taxon>
        <taxon>Bacilli</taxon>
        <taxon>Lactobacillales</taxon>
        <taxon>Lactobacillaceae</taxon>
        <taxon>Weissella</taxon>
    </lineage>
</organism>
<protein>
    <submittedName>
        <fullName evidence="2">Mga helix-turn-helix domain-containing protein</fullName>
    </submittedName>
</protein>
<evidence type="ECO:0000313" key="3">
    <source>
        <dbReference type="Proteomes" id="UP000199268"/>
    </source>
</evidence>
<dbReference type="Proteomes" id="UP000199268">
    <property type="component" value="Unassembled WGS sequence"/>
</dbReference>
<sequence>MNWLLSKKDEERLILHRYLMTHHSRTFLIKDLMVAINWSRYRILQAVQQLNIDYQSMTQSKQTFITVSDANRTITLTNLQLISTASLKGFYLRQSLRFELLLDVFLEDIHSNEAIAFRHSSSTTVVRMTKEAMRSELKRQKINISENYQLIGDEQQIRTVMIELIYLAYADQPLPFPDATNRAIEQVQQNLMPLLTKRLTIQRILSIVFGVWYTRVQNGHYLGKVKDALLRPTKDLQDSVQELLAQMTPYLERYATDDSQNLDNELRYGVVVCYALGIGDTSDYFENLTAKSKRRITDLFDQVGLSYRLFFNQEMSEEQHATMTKLLIPLFIRLSYFPPQDDNLPTDVAFQTDTYPIHAAFTKSVIQNLAQVSRYDVTHLMGMMFNPLLNAAVKLISVKDVLPVITITIDLIDMPALEEYLMQMVQQWHSLNVHVTNEFTDKTDIYLSNVILSQKVPGFAWHTIPEWSERLALRQLIIDLTLDRFENNELLRINHDF</sequence>
<dbReference type="AlphaFoldDB" id="A0A1C3ZB19"/>
<gene>
    <name evidence="2" type="ORF">GA0061074_101397</name>
</gene>